<proteinExistence type="predicted"/>
<dbReference type="AlphaFoldDB" id="G0UJH1"/>
<dbReference type="VEuPathDB" id="TriTrypDB:TcIL3000_2_1000"/>
<accession>G0UJH1</accession>
<evidence type="ECO:0000313" key="1">
    <source>
        <dbReference type="EMBL" id="CCC89524.1"/>
    </source>
</evidence>
<sequence length="115" mass="13049">MFVPTLMPLIDAVPQLEDGMHNTVVEYFPLGGEDELLRRCEELFLSEEGTRGMLDMRRKRLEQDGEPGGFFALRALCPIEAGDYLYLRGVPKLGAPEQESMTARMMEANRLLNNE</sequence>
<name>G0UJH1_TRYCI</name>
<dbReference type="EMBL" id="HE575315">
    <property type="protein sequence ID" value="CCC89524.1"/>
    <property type="molecule type" value="Genomic_DNA"/>
</dbReference>
<gene>
    <name evidence="1" type="ORF">TCIL3000_2_1000</name>
</gene>
<protein>
    <submittedName>
        <fullName evidence="1">Uncharacterized protein TCIL3000_2_1000</fullName>
    </submittedName>
</protein>
<organism evidence="1">
    <name type="scientific">Trypanosoma congolense (strain IL3000)</name>
    <dbReference type="NCBI Taxonomy" id="1068625"/>
    <lineage>
        <taxon>Eukaryota</taxon>
        <taxon>Discoba</taxon>
        <taxon>Euglenozoa</taxon>
        <taxon>Kinetoplastea</taxon>
        <taxon>Metakinetoplastina</taxon>
        <taxon>Trypanosomatida</taxon>
        <taxon>Trypanosomatidae</taxon>
        <taxon>Trypanosoma</taxon>
        <taxon>Nannomonas</taxon>
    </lineage>
</organism>
<reference evidence="1" key="1">
    <citation type="journal article" date="2012" name="Proc. Natl. Acad. Sci. U.S.A.">
        <title>Antigenic diversity is generated by distinct evolutionary mechanisms in African trypanosome species.</title>
        <authorList>
            <person name="Jackson A.P."/>
            <person name="Berry A."/>
            <person name="Aslett M."/>
            <person name="Allison H.C."/>
            <person name="Burton P."/>
            <person name="Vavrova-Anderson J."/>
            <person name="Brown R."/>
            <person name="Browne H."/>
            <person name="Corton N."/>
            <person name="Hauser H."/>
            <person name="Gamble J."/>
            <person name="Gilderthorp R."/>
            <person name="Marcello L."/>
            <person name="McQuillan J."/>
            <person name="Otto T.D."/>
            <person name="Quail M.A."/>
            <person name="Sanders M.J."/>
            <person name="van Tonder A."/>
            <person name="Ginger M.L."/>
            <person name="Field M.C."/>
            <person name="Barry J.D."/>
            <person name="Hertz-Fowler C."/>
            <person name="Berriman M."/>
        </authorList>
    </citation>
    <scope>NUCLEOTIDE SEQUENCE</scope>
    <source>
        <strain evidence="1">IL3000</strain>
    </source>
</reference>